<dbReference type="Pfam" id="PF06580">
    <property type="entry name" value="His_kinase"/>
    <property type="match status" value="1"/>
</dbReference>
<dbReference type="PANTHER" id="PTHR34220:SF7">
    <property type="entry name" value="SENSOR HISTIDINE KINASE YPDA"/>
    <property type="match status" value="1"/>
</dbReference>
<feature type="transmembrane region" description="Helical" evidence="1">
    <location>
        <begin position="12"/>
        <end position="31"/>
    </location>
</feature>
<feature type="transmembrane region" description="Helical" evidence="1">
    <location>
        <begin position="75"/>
        <end position="95"/>
    </location>
</feature>
<evidence type="ECO:0000259" key="2">
    <source>
        <dbReference type="Pfam" id="PF06580"/>
    </source>
</evidence>
<feature type="transmembrane region" description="Helical" evidence="1">
    <location>
        <begin position="115"/>
        <end position="138"/>
    </location>
</feature>
<organism evidence="3 4">
    <name type="scientific">Splendidivirga corallicola</name>
    <dbReference type="NCBI Taxonomy" id="3051826"/>
    <lineage>
        <taxon>Bacteria</taxon>
        <taxon>Pseudomonadati</taxon>
        <taxon>Bacteroidota</taxon>
        <taxon>Cytophagia</taxon>
        <taxon>Cytophagales</taxon>
        <taxon>Splendidivirgaceae</taxon>
        <taxon>Splendidivirga</taxon>
    </lineage>
</organism>
<evidence type="ECO:0000313" key="4">
    <source>
        <dbReference type="Proteomes" id="UP001172082"/>
    </source>
</evidence>
<evidence type="ECO:0000256" key="1">
    <source>
        <dbReference type="SAM" id="Phobius"/>
    </source>
</evidence>
<dbReference type="InterPro" id="IPR036890">
    <property type="entry name" value="HATPase_C_sf"/>
</dbReference>
<dbReference type="GO" id="GO:0016301">
    <property type="term" value="F:kinase activity"/>
    <property type="evidence" value="ECO:0007669"/>
    <property type="project" value="UniProtKB-KW"/>
</dbReference>
<keyword evidence="4" id="KW-1185">Reference proteome</keyword>
<dbReference type="PANTHER" id="PTHR34220">
    <property type="entry name" value="SENSOR HISTIDINE KINASE YPDA"/>
    <property type="match status" value="1"/>
</dbReference>
<keyword evidence="1" id="KW-0812">Transmembrane</keyword>
<dbReference type="RefSeq" id="WP_346755553.1">
    <property type="nucleotide sequence ID" value="NZ_JAUJEA010000020.1"/>
</dbReference>
<evidence type="ECO:0000313" key="3">
    <source>
        <dbReference type="EMBL" id="MDN5205531.1"/>
    </source>
</evidence>
<sequence length="342" mass="40003">MILNQYYIFKNRFLRHILFWLVYFVSFSFIWAKNGNFEASFYLEFLLLPVRITAVYLCIYFLIPKLLLERKYVRFGMYFLLMLLVGGILQRLIIFSLYNPIYDIQDTVLFKVSEIIRAIILINSTVIFVSAIKILQLWHEEKEKAQRLESDRLKSELQLLKSQVHPHFFFNTLNLAYGLTFKNTTMAQEVLLKMANLMRFTLYNSNQATVPIQKEIEHIQDFIALEALRHENLFKVSFKQEVSDKIEIAPMLLLPFVENAFKHSKATKNSPVQIDIATHQIEDQFVFSVKNSISGDQSSKAEEGGIGIENVKKRLLLLYPDKHGLTISREENSFQVELKIAI</sequence>
<protein>
    <submittedName>
        <fullName evidence="3">Histidine kinase</fullName>
    </submittedName>
</protein>
<dbReference type="InterPro" id="IPR010559">
    <property type="entry name" value="Sig_transdc_His_kin_internal"/>
</dbReference>
<reference evidence="3" key="1">
    <citation type="submission" date="2023-06" db="EMBL/GenBank/DDBJ databases">
        <title>Genomic of Parafulvivirga corallium.</title>
        <authorList>
            <person name="Wang G."/>
        </authorList>
    </citation>
    <scope>NUCLEOTIDE SEQUENCE</scope>
    <source>
        <strain evidence="3">BMA10</strain>
    </source>
</reference>
<name>A0ABT8KXJ6_9BACT</name>
<feature type="domain" description="Signal transduction histidine kinase internal region" evidence="2">
    <location>
        <begin position="155"/>
        <end position="232"/>
    </location>
</feature>
<dbReference type="InterPro" id="IPR050640">
    <property type="entry name" value="Bact_2-comp_sensor_kinase"/>
</dbReference>
<dbReference type="Proteomes" id="UP001172082">
    <property type="component" value="Unassembled WGS sequence"/>
</dbReference>
<keyword evidence="1" id="KW-0472">Membrane</keyword>
<proteinExistence type="predicted"/>
<keyword evidence="3" id="KW-0418">Kinase</keyword>
<keyword evidence="1" id="KW-1133">Transmembrane helix</keyword>
<feature type="transmembrane region" description="Helical" evidence="1">
    <location>
        <begin position="43"/>
        <end position="63"/>
    </location>
</feature>
<keyword evidence="3" id="KW-0808">Transferase</keyword>
<gene>
    <name evidence="3" type="ORF">QQ008_29375</name>
</gene>
<accession>A0ABT8KXJ6</accession>
<dbReference type="Gene3D" id="3.30.565.10">
    <property type="entry name" value="Histidine kinase-like ATPase, C-terminal domain"/>
    <property type="match status" value="1"/>
</dbReference>
<dbReference type="EMBL" id="JAUJEA010000020">
    <property type="protein sequence ID" value="MDN5205531.1"/>
    <property type="molecule type" value="Genomic_DNA"/>
</dbReference>
<comment type="caution">
    <text evidence="3">The sequence shown here is derived from an EMBL/GenBank/DDBJ whole genome shotgun (WGS) entry which is preliminary data.</text>
</comment>